<dbReference type="PANTHER" id="PTHR24171">
    <property type="entry name" value="ANKYRIN REPEAT DOMAIN-CONTAINING PROTEIN 39-RELATED"/>
    <property type="match status" value="1"/>
</dbReference>
<dbReference type="InterPro" id="IPR002110">
    <property type="entry name" value="Ankyrin_rpt"/>
</dbReference>
<accession>A0ABD3FCC9</accession>
<feature type="repeat" description="ANK" evidence="3">
    <location>
        <begin position="671"/>
        <end position="703"/>
    </location>
</feature>
<feature type="repeat" description="ANK" evidence="3">
    <location>
        <begin position="771"/>
        <end position="803"/>
    </location>
</feature>
<reference evidence="5 6" key="1">
    <citation type="submission" date="2024-09" db="EMBL/GenBank/DDBJ databases">
        <title>Genome sequencing and assembly of Phytophthora oleae, isolate VK10A, causative agent of rot of olive drupes.</title>
        <authorList>
            <person name="Conti Taguali S."/>
            <person name="Riolo M."/>
            <person name="La Spada F."/>
            <person name="Cacciola S.O."/>
            <person name="Dionisio G."/>
        </authorList>
    </citation>
    <scope>NUCLEOTIDE SEQUENCE [LARGE SCALE GENOMIC DNA]</scope>
    <source>
        <strain evidence="5 6">VK10A</strain>
    </source>
</reference>
<evidence type="ECO:0000313" key="5">
    <source>
        <dbReference type="EMBL" id="KAL3664086.1"/>
    </source>
</evidence>
<dbReference type="PRINTS" id="PR01415">
    <property type="entry name" value="ANKYRIN"/>
</dbReference>
<feature type="repeat" description="ANK" evidence="3">
    <location>
        <begin position="453"/>
        <end position="485"/>
    </location>
</feature>
<protein>
    <submittedName>
        <fullName evidence="5">Uncharacterized protein</fullName>
    </submittedName>
</protein>
<evidence type="ECO:0000256" key="4">
    <source>
        <dbReference type="SAM" id="MobiDB-lite"/>
    </source>
</evidence>
<feature type="repeat" description="ANK" evidence="3">
    <location>
        <begin position="170"/>
        <end position="202"/>
    </location>
</feature>
<name>A0ABD3FCC9_9STRA</name>
<feature type="compositionally biased region" description="Polar residues" evidence="4">
    <location>
        <begin position="72"/>
        <end position="81"/>
    </location>
</feature>
<feature type="repeat" description="ANK" evidence="3">
    <location>
        <begin position="327"/>
        <end position="363"/>
    </location>
</feature>
<feature type="repeat" description="ANK" evidence="3">
    <location>
        <begin position="704"/>
        <end position="730"/>
    </location>
</feature>
<proteinExistence type="predicted"/>
<gene>
    <name evidence="5" type="ORF">V7S43_010972</name>
</gene>
<dbReference type="SUPFAM" id="SSF48403">
    <property type="entry name" value="Ankyrin repeat"/>
    <property type="match status" value="2"/>
</dbReference>
<sequence>MPPPSGPRPVSGSFLARSFATASLSSLHSNMSVDTLEAASIAPFTRTSSGSSSGSGPTPRSRRPSNVSSSPGTRRSPNPSSGIGRASETTVRRLMASGMSVHSTQAAKSLASAAKIGEAGLVRALIKAGVPVDAVYHDATALMAAASAGQLEVVQFLARHRAEMDFRGPDGATSLYLASKGGYTDVVVYLLHRRATADVAIASGRSALHVAVQGGYTKIVAELLRHWASTQRKDGAGRGAREYATANCQEIAKMLDDFDRKTALLNATAAGELEAVKYLITRGDDLETCGPEDETALLVAAGGGAGRVGIARVLLDAGADRTAVLKTGSSALHLAVKAAGARGGAAMVNLLLQEGVDSRSLDARGNRAHDYADDPDVVRALERHDSRMKLLFAAEAGNLSLVIHHTTHGADIDTRGRADGVTPLLAAVQKECADVAQYLLEKGADVNAASKCGGLTSLHVAAEQGDCEMVECLLHHGADLTLADVHGKLALDYAVDDRVIDILNKYTSALDKENRSGGNQKLAFEEPISEPITSESCSSTKSSISRRGDNESIAILGEAIETKSADEILAVHDEGETELRLGVTTESHLNEEHGSTLAMDQPDHSIDDLTNSIRSNWSCSGPPPSYSSYLRVQPPSPNDTDLLAAVQRNDLASLQGILGQNADIEVRSEGNNFTSLCWAAQAGDLEMLQCLLVEGARVDTVTSTGFTPLLLAALGGHADVVQVLLMKSADPEACITRSGFTALLVAAFNGYADVVRHLVKKRVNLEIRSADGSTALHLASEKGHAAVVQLLLAAGSNPNAIAERDGSTALHKAAFMGKSAVVWLLLRSGADPQLKDSKGITAVDQAHSEQLKRILLTTKAARDAGIAAAWWDQWRIRQPDGAPKSMAGSELGAEGL</sequence>
<keyword evidence="2 3" id="KW-0040">ANK repeat</keyword>
<feature type="repeat" description="ANK" evidence="3">
    <location>
        <begin position="137"/>
        <end position="169"/>
    </location>
</feature>
<dbReference type="InterPro" id="IPR036770">
    <property type="entry name" value="Ankyrin_rpt-contain_sf"/>
</dbReference>
<keyword evidence="1" id="KW-0677">Repeat</keyword>
<dbReference type="AlphaFoldDB" id="A0ABD3FCC9"/>
<feature type="repeat" description="ANK" evidence="3">
    <location>
        <begin position="419"/>
        <end position="451"/>
    </location>
</feature>
<keyword evidence="6" id="KW-1185">Reference proteome</keyword>
<dbReference type="SMART" id="SM00248">
    <property type="entry name" value="ANK"/>
    <property type="match status" value="15"/>
</dbReference>
<evidence type="ECO:0000256" key="2">
    <source>
        <dbReference type="ARBA" id="ARBA00023043"/>
    </source>
</evidence>
<feature type="repeat" description="ANK" evidence="3">
    <location>
        <begin position="805"/>
        <end position="837"/>
    </location>
</feature>
<feature type="repeat" description="ANK" evidence="3">
    <location>
        <begin position="738"/>
        <end position="770"/>
    </location>
</feature>
<feature type="region of interest" description="Disordered" evidence="4">
    <location>
        <begin position="43"/>
        <end position="86"/>
    </location>
</feature>
<dbReference type="PANTHER" id="PTHR24171:SF8">
    <property type="entry name" value="BRCA1-ASSOCIATED RING DOMAIN PROTEIN 1"/>
    <property type="match status" value="1"/>
</dbReference>
<dbReference type="EMBL" id="JBIMZQ010000025">
    <property type="protein sequence ID" value="KAL3664086.1"/>
    <property type="molecule type" value="Genomic_DNA"/>
</dbReference>
<feature type="compositionally biased region" description="Low complexity" evidence="4">
    <location>
        <begin position="45"/>
        <end position="71"/>
    </location>
</feature>
<dbReference type="Pfam" id="PF00023">
    <property type="entry name" value="Ank"/>
    <property type="match status" value="1"/>
</dbReference>
<dbReference type="Gene3D" id="1.25.40.20">
    <property type="entry name" value="Ankyrin repeat-containing domain"/>
    <property type="match status" value="5"/>
</dbReference>
<evidence type="ECO:0000256" key="3">
    <source>
        <dbReference type="PROSITE-ProRule" id="PRU00023"/>
    </source>
</evidence>
<dbReference type="Proteomes" id="UP001632037">
    <property type="component" value="Unassembled WGS sequence"/>
</dbReference>
<dbReference type="Pfam" id="PF12796">
    <property type="entry name" value="Ank_2"/>
    <property type="match status" value="5"/>
</dbReference>
<dbReference type="PROSITE" id="PS50297">
    <property type="entry name" value="ANK_REP_REGION"/>
    <property type="match status" value="9"/>
</dbReference>
<evidence type="ECO:0000256" key="1">
    <source>
        <dbReference type="ARBA" id="ARBA00022737"/>
    </source>
</evidence>
<comment type="caution">
    <text evidence="5">The sequence shown here is derived from an EMBL/GenBank/DDBJ whole genome shotgun (WGS) entry which is preliminary data.</text>
</comment>
<organism evidence="5 6">
    <name type="scientific">Phytophthora oleae</name>
    <dbReference type="NCBI Taxonomy" id="2107226"/>
    <lineage>
        <taxon>Eukaryota</taxon>
        <taxon>Sar</taxon>
        <taxon>Stramenopiles</taxon>
        <taxon>Oomycota</taxon>
        <taxon>Peronosporomycetes</taxon>
        <taxon>Peronosporales</taxon>
        <taxon>Peronosporaceae</taxon>
        <taxon>Phytophthora</taxon>
    </lineage>
</organism>
<dbReference type="PROSITE" id="PS50088">
    <property type="entry name" value="ANK_REPEAT"/>
    <property type="match status" value="11"/>
</dbReference>
<feature type="repeat" description="ANK" evidence="3">
    <location>
        <begin position="203"/>
        <end position="235"/>
    </location>
</feature>
<evidence type="ECO:0000313" key="6">
    <source>
        <dbReference type="Proteomes" id="UP001632037"/>
    </source>
</evidence>